<evidence type="ECO:0000256" key="1">
    <source>
        <dbReference type="ARBA" id="ARBA00022741"/>
    </source>
</evidence>
<dbReference type="InterPro" id="IPR053931">
    <property type="entry name" value="RapZ_C"/>
</dbReference>
<dbReference type="InterPro" id="IPR005337">
    <property type="entry name" value="RapZ-like"/>
</dbReference>
<feature type="binding site" evidence="4">
    <location>
        <begin position="65"/>
        <end position="68"/>
    </location>
    <ligand>
        <name>GTP</name>
        <dbReference type="ChEBI" id="CHEBI:37565"/>
    </ligand>
</feature>
<accession>A0ABS5IC27</accession>
<keyword evidence="1 4" id="KW-0547">Nucleotide-binding</keyword>
<evidence type="ECO:0000259" key="6">
    <source>
        <dbReference type="Pfam" id="PF22740"/>
    </source>
</evidence>
<dbReference type="SUPFAM" id="SSF52540">
    <property type="entry name" value="P-loop containing nucleoside triphosphate hydrolases"/>
    <property type="match status" value="1"/>
</dbReference>
<feature type="domain" description="RapZ-like N-terminal" evidence="5">
    <location>
        <begin position="15"/>
        <end position="163"/>
    </location>
</feature>
<dbReference type="PANTHER" id="PTHR30448:SF0">
    <property type="entry name" value="RNASE ADAPTER PROTEIN RAPZ"/>
    <property type="match status" value="1"/>
</dbReference>
<dbReference type="PIRSF" id="PIRSF005052">
    <property type="entry name" value="P-loopkin"/>
    <property type="match status" value="1"/>
</dbReference>
<organism evidence="7 8">
    <name type="scientific">Magnetospirillum sulfuroxidans</name>
    <dbReference type="NCBI Taxonomy" id="611300"/>
    <lineage>
        <taxon>Bacteria</taxon>
        <taxon>Pseudomonadati</taxon>
        <taxon>Pseudomonadota</taxon>
        <taxon>Alphaproteobacteria</taxon>
        <taxon>Rhodospirillales</taxon>
        <taxon>Rhodospirillaceae</taxon>
        <taxon>Magnetospirillum</taxon>
    </lineage>
</organism>
<evidence type="ECO:0000256" key="2">
    <source>
        <dbReference type="ARBA" id="ARBA00022840"/>
    </source>
</evidence>
<dbReference type="EMBL" id="JAGTUF010000007">
    <property type="protein sequence ID" value="MBR9971981.1"/>
    <property type="molecule type" value="Genomic_DNA"/>
</dbReference>
<dbReference type="InterPro" id="IPR053930">
    <property type="entry name" value="RapZ-like_N"/>
</dbReference>
<evidence type="ECO:0000256" key="4">
    <source>
        <dbReference type="HAMAP-Rule" id="MF_00636"/>
    </source>
</evidence>
<dbReference type="Pfam" id="PF22740">
    <property type="entry name" value="PapZ_C"/>
    <property type="match status" value="1"/>
</dbReference>
<proteinExistence type="inferred from homology"/>
<dbReference type="InterPro" id="IPR027417">
    <property type="entry name" value="P-loop_NTPase"/>
</dbReference>
<protein>
    <submittedName>
        <fullName evidence="7">RNase adapter RapZ</fullName>
    </submittedName>
</protein>
<feature type="binding site" evidence="4">
    <location>
        <begin position="19"/>
        <end position="26"/>
    </location>
    <ligand>
        <name>ATP</name>
        <dbReference type="ChEBI" id="CHEBI:30616"/>
    </ligand>
</feature>
<dbReference type="Pfam" id="PF03668">
    <property type="entry name" value="RapZ-like_N"/>
    <property type="match status" value="1"/>
</dbReference>
<evidence type="ECO:0000259" key="5">
    <source>
        <dbReference type="Pfam" id="PF03668"/>
    </source>
</evidence>
<dbReference type="PANTHER" id="PTHR30448">
    <property type="entry name" value="RNASE ADAPTER PROTEIN RAPZ"/>
    <property type="match status" value="1"/>
</dbReference>
<dbReference type="HAMAP" id="MF_00636">
    <property type="entry name" value="RapZ_like"/>
    <property type="match status" value="1"/>
</dbReference>
<evidence type="ECO:0000256" key="3">
    <source>
        <dbReference type="ARBA" id="ARBA00023134"/>
    </source>
</evidence>
<evidence type="ECO:0000313" key="8">
    <source>
        <dbReference type="Proteomes" id="UP000680714"/>
    </source>
</evidence>
<name>A0ABS5IC27_9PROT</name>
<gene>
    <name evidence="7" type="primary">rapZ</name>
    <name evidence="7" type="ORF">KEC16_09660</name>
</gene>
<keyword evidence="3 4" id="KW-0342">GTP-binding</keyword>
<keyword evidence="8" id="KW-1185">Reference proteome</keyword>
<dbReference type="RefSeq" id="WP_211548279.1">
    <property type="nucleotide sequence ID" value="NZ_JAGTUF010000007.1"/>
</dbReference>
<feature type="domain" description="RapZ C-terminal" evidence="6">
    <location>
        <begin position="171"/>
        <end position="289"/>
    </location>
</feature>
<sequence>MTEIIAPSPAPGRAVIVTGLSGAGKTSALKVLEDLGYEAVDNLPVMLLASLMQGGGERPLAVGIDIRTRDFGVEPVLAEIDRIMAETGRDLRLLFLDCDDEVLRRRFTETRRRHPLAADRPLIDGIRHERALVSPLKRRADVVFDTSNLAPGDFKRVLSSHFGLAGDRGLMVFVTSFAYREGLPREADLVFDARFLTNPHYVPDLKPLTGRDADVAAYVAADPAFPAFFESLTHLLAPLLPRFAAEGKSYLTIAIGCTGGRHRSVYVAERLAQWLKDQGARVELRHRELGLEGI</sequence>
<dbReference type="NCBIfam" id="NF003828">
    <property type="entry name" value="PRK05416.1"/>
    <property type="match status" value="1"/>
</dbReference>
<evidence type="ECO:0000313" key="7">
    <source>
        <dbReference type="EMBL" id="MBR9971981.1"/>
    </source>
</evidence>
<reference evidence="7 8" key="1">
    <citation type="submission" date="2021-04" db="EMBL/GenBank/DDBJ databases">
        <title>Magnetospirillum sulfuroxidans sp. nov., a facultative chemolithoautotrophic sulfur-oxidizing alphaproteobacterium isolated from freshwater sediment and proposals for Paramagetospirillum gen. nov., and Magnetospirillaceae fam. nov.</title>
        <authorList>
            <person name="Koziaeva V."/>
            <person name="Geelhoed J.S."/>
            <person name="Sorokin D.Y."/>
            <person name="Grouzdev D.S."/>
        </authorList>
    </citation>
    <scope>NUCLEOTIDE SEQUENCE [LARGE SCALE GENOMIC DNA]</scope>
    <source>
        <strain evidence="7 8">J10</strain>
    </source>
</reference>
<comment type="caution">
    <text evidence="7">The sequence shown here is derived from an EMBL/GenBank/DDBJ whole genome shotgun (WGS) entry which is preliminary data.</text>
</comment>
<dbReference type="Proteomes" id="UP000680714">
    <property type="component" value="Unassembled WGS sequence"/>
</dbReference>
<keyword evidence="2 4" id="KW-0067">ATP-binding</keyword>